<sequence length="117" mass="12629">MGVEVEAGKDPKSVATAVAAKLTASTSSAEMLTYVLSSLAFEGVISNRIKESADDYSSKKRAKIENDHAFYVPQNPQTSVSPYLHHASIQHNLPSETLTISPFFSIVPPFVPPLPPM</sequence>
<reference evidence="2" key="1">
    <citation type="submission" date="2024-07" db="EMBL/GenBank/DDBJ databases">
        <title>Two chromosome-level genome assemblies of Korean endemic species Abeliophyllum distichum and Forsythia ovata (Oleaceae).</title>
        <authorList>
            <person name="Jang H."/>
        </authorList>
    </citation>
    <scope>NUCLEOTIDE SEQUENCE [LARGE SCALE GENOMIC DNA]</scope>
</reference>
<organism evidence="1 2">
    <name type="scientific">Abeliophyllum distichum</name>
    <dbReference type="NCBI Taxonomy" id="126358"/>
    <lineage>
        <taxon>Eukaryota</taxon>
        <taxon>Viridiplantae</taxon>
        <taxon>Streptophyta</taxon>
        <taxon>Embryophyta</taxon>
        <taxon>Tracheophyta</taxon>
        <taxon>Spermatophyta</taxon>
        <taxon>Magnoliopsida</taxon>
        <taxon>eudicotyledons</taxon>
        <taxon>Gunneridae</taxon>
        <taxon>Pentapetalae</taxon>
        <taxon>asterids</taxon>
        <taxon>lamiids</taxon>
        <taxon>Lamiales</taxon>
        <taxon>Oleaceae</taxon>
        <taxon>Forsythieae</taxon>
        <taxon>Abeliophyllum</taxon>
    </lineage>
</organism>
<evidence type="ECO:0000313" key="2">
    <source>
        <dbReference type="Proteomes" id="UP001604336"/>
    </source>
</evidence>
<gene>
    <name evidence="1" type="ORF">Adt_30981</name>
</gene>
<dbReference type="EMBL" id="JBFOLK010000009">
    <property type="protein sequence ID" value="KAL2486225.1"/>
    <property type="molecule type" value="Genomic_DNA"/>
</dbReference>
<comment type="caution">
    <text evidence="1">The sequence shown here is derived from an EMBL/GenBank/DDBJ whole genome shotgun (WGS) entry which is preliminary data.</text>
</comment>
<protein>
    <submittedName>
        <fullName evidence="1">Regulation of nuclear pre-mRNA domain-containing protein 2</fullName>
    </submittedName>
</protein>
<accession>A0ABD1RCS9</accession>
<proteinExistence type="predicted"/>
<evidence type="ECO:0000313" key="1">
    <source>
        <dbReference type="EMBL" id="KAL2486225.1"/>
    </source>
</evidence>
<dbReference type="Proteomes" id="UP001604336">
    <property type="component" value="Unassembled WGS sequence"/>
</dbReference>
<dbReference type="AlphaFoldDB" id="A0ABD1RCS9"/>
<name>A0ABD1RCS9_9LAMI</name>
<keyword evidence="2" id="KW-1185">Reference proteome</keyword>